<name>A0A378UIN6_BERDE</name>
<evidence type="ECO:0000313" key="4">
    <source>
        <dbReference type="Proteomes" id="UP000254651"/>
    </source>
</evidence>
<dbReference type="Gene3D" id="1.20.1270.180">
    <property type="match status" value="1"/>
</dbReference>
<feature type="region of interest" description="Disordered" evidence="1">
    <location>
        <begin position="132"/>
        <end position="180"/>
    </location>
</feature>
<accession>A0A378UIN6</accession>
<dbReference type="Pfam" id="PF07007">
    <property type="entry name" value="LprI"/>
    <property type="match status" value="1"/>
</dbReference>
<organism evidence="3 4">
    <name type="scientific">Bergeriella denitrificans</name>
    <name type="common">Neisseria denitrificans</name>
    <dbReference type="NCBI Taxonomy" id="494"/>
    <lineage>
        <taxon>Bacteria</taxon>
        <taxon>Pseudomonadati</taxon>
        <taxon>Pseudomonadota</taxon>
        <taxon>Betaproteobacteria</taxon>
        <taxon>Neisseriales</taxon>
        <taxon>Neisseriaceae</taxon>
        <taxon>Bergeriella</taxon>
    </lineage>
</organism>
<gene>
    <name evidence="3" type="ORF">NCTC10295_01333</name>
</gene>
<dbReference type="Proteomes" id="UP000254651">
    <property type="component" value="Unassembled WGS sequence"/>
</dbReference>
<dbReference type="EMBL" id="UGQS01000002">
    <property type="protein sequence ID" value="STZ76559.1"/>
    <property type="molecule type" value="Genomic_DNA"/>
</dbReference>
<evidence type="ECO:0000313" key="3">
    <source>
        <dbReference type="EMBL" id="STZ76559.1"/>
    </source>
</evidence>
<sequence>MKIVGALAVIGIAVAVFTGSKSDSKPAESAAAAESDEYIVSEEDKRAAEEKLAATRQAFEEADANLDEVWANIDTAVFKRLKKEQETWWDEREGFCEPASPEGEPTDHQRNLMEEAKLLCMTELTKGRISELQEQQNGTVSADEEETLSAEEAAKANDAQADTSDTEETGTAKATRADAEKAGQEVQAALQEWVMVMLSMPDGMLAQKLEEDGLKNMGPNGMQSLQQRIDEDYKSQCGHYIKRAEATQDPGDAVAAGRCVTKIIKGYTQELKDYIDENRYLYQ</sequence>
<reference evidence="3 4" key="1">
    <citation type="submission" date="2018-06" db="EMBL/GenBank/DDBJ databases">
        <authorList>
            <consortium name="Pathogen Informatics"/>
            <person name="Doyle S."/>
        </authorList>
    </citation>
    <scope>NUCLEOTIDE SEQUENCE [LARGE SCALE GENOMIC DNA]</scope>
    <source>
        <strain evidence="3 4">NCTC10295</strain>
    </source>
</reference>
<evidence type="ECO:0000256" key="1">
    <source>
        <dbReference type="SAM" id="MobiDB-lite"/>
    </source>
</evidence>
<proteinExistence type="predicted"/>
<protein>
    <submittedName>
        <fullName evidence="3">Uncharacterized protein conserved in bacteria</fullName>
    </submittedName>
</protein>
<dbReference type="AlphaFoldDB" id="A0A378UIN6"/>
<evidence type="ECO:0000259" key="2">
    <source>
        <dbReference type="Pfam" id="PF07007"/>
    </source>
</evidence>
<dbReference type="InterPro" id="IPR009739">
    <property type="entry name" value="LprI-like_N"/>
</dbReference>
<keyword evidence="4" id="KW-1185">Reference proteome</keyword>
<feature type="domain" description="Lysozyme inhibitor LprI-like N-terminal" evidence="2">
    <location>
        <begin position="50"/>
        <end position="132"/>
    </location>
</feature>